<dbReference type="Pfam" id="PF02836">
    <property type="entry name" value="Glyco_hydro_2_C"/>
    <property type="match status" value="1"/>
</dbReference>
<dbReference type="Pfam" id="PF16355">
    <property type="entry name" value="DUF4982"/>
    <property type="match status" value="1"/>
</dbReference>
<evidence type="ECO:0000259" key="6">
    <source>
        <dbReference type="Pfam" id="PF02837"/>
    </source>
</evidence>
<dbReference type="KEGG" id="agi:FSB73_11960"/>
<comment type="similarity">
    <text evidence="1">Belongs to the glycosyl hydrolase 2 family.</text>
</comment>
<dbReference type="OrthoDB" id="9801077at2"/>
<dbReference type="Gene3D" id="2.60.120.260">
    <property type="entry name" value="Galactose-binding domain-like"/>
    <property type="match status" value="1"/>
</dbReference>
<dbReference type="SUPFAM" id="SSF49303">
    <property type="entry name" value="beta-Galactosidase/glucuronidase domain"/>
    <property type="match status" value="1"/>
</dbReference>
<dbReference type="InterPro" id="IPR006104">
    <property type="entry name" value="Glyco_hydro_2_N"/>
</dbReference>
<dbReference type="SUPFAM" id="SSF49373">
    <property type="entry name" value="Invasin/intimin cell-adhesion fragments"/>
    <property type="match status" value="1"/>
</dbReference>
<accession>A0A5B8VLT0</accession>
<dbReference type="InterPro" id="IPR006102">
    <property type="entry name" value="Ig-like_GH2"/>
</dbReference>
<name>A0A5B8VLT0_9BACT</name>
<proteinExistence type="inferred from homology"/>
<sequence>MLSRNNLLVGCGYFWAVLLICCAPVLHVSAQNHLKASGYERFDDGWHFALGEHSGGQSVHFNDHNWRLLDLPHDWSIEGKIDRNNPSGNAGGYFPTGIGWYRKTFKVPKDWQGKQLSIYFEGVYMNSEVFINGHSLGTHPYGFTGFSYELTPYLNFGGDNLIAVRVDNASQVNCRWYSGSGIYRHVWLALEDPVHVKQWGVYVTTPKVSPEVATVQIETSVSNTDKQAHTVIVGTNIMDATNRQVATDKSQEVKLAPGKDTAIIQRVKLRHPKLWGLQSPNLYTARIKLTTNGQKAKSRNQTVEIVEKPFGIRSIQFTPNKGFELNGQVVKLNGGCVHHDNGCLGAAAYDRAEERKVELLKKAGFNAVRTAHNPPSTAFLNACDRLGLLVIDEAFDGWRTDKNKYDYALYFDKWWKKDLDAMVLRDRSHPSVIMWSIGNEIIERKEPQAVKTAKMLSDEIKRMDPTRPVTSAMTTWDKDWQIFDPLMAVHDVAGYNYQLHRAEADHERVPSRIIVQTESYPRDAYNNWKLVNSHPYIIGDFVWTALDYLGESGIGRYYYPGEPTAEHWEGILFPWHGSYCGDIDLMGNRKPISYYRSLLYSNKEQLYLAVREPSPKTGEIKLTQWAVWPTWESWTWPGFEGRNIDVEVYCNYPKVRLYLNDQLIGEKSTNDSTAFKAIFTLPYQAGVLKAVGVKNGKEFDARILRTAGKVAKIILKADRDHIAADGQDLSYVQVRLVDKDGVIQPGADNLLSFDIKGPGSIIGVDNANLQDPAPYNTTSRKAWKGKALVVIKSERAAKGDVHLTVHAKGLPDAHLVISSEKK</sequence>
<dbReference type="EMBL" id="CP042434">
    <property type="protein sequence ID" value="QEC72279.1"/>
    <property type="molecule type" value="Genomic_DNA"/>
</dbReference>
<keyword evidence="3" id="KW-0326">Glycosidase</keyword>
<dbReference type="Proteomes" id="UP000321291">
    <property type="component" value="Chromosome"/>
</dbReference>
<keyword evidence="2 9" id="KW-0378">Hydrolase</keyword>
<evidence type="ECO:0000313" key="10">
    <source>
        <dbReference type="Proteomes" id="UP000321291"/>
    </source>
</evidence>
<dbReference type="InterPro" id="IPR017853">
    <property type="entry name" value="GH"/>
</dbReference>
<feature type="domain" description="Glycoside hydrolase family 2 catalytic" evidence="5">
    <location>
        <begin position="321"/>
        <end position="518"/>
    </location>
</feature>
<dbReference type="InterPro" id="IPR051913">
    <property type="entry name" value="GH2_Domain-Containing"/>
</dbReference>
<feature type="domain" description="Glycoside hydrolase family 2" evidence="8">
    <location>
        <begin position="714"/>
        <end position="815"/>
    </location>
</feature>
<dbReference type="InterPro" id="IPR006103">
    <property type="entry name" value="Glyco_hydro_2_cat"/>
</dbReference>
<protein>
    <submittedName>
        <fullName evidence="9">Glycoside hydrolase family 2 protein</fullName>
    </submittedName>
</protein>
<keyword evidence="10" id="KW-1185">Reference proteome</keyword>
<dbReference type="Gene3D" id="2.60.40.10">
    <property type="entry name" value="Immunoglobulins"/>
    <property type="match status" value="3"/>
</dbReference>
<dbReference type="PANTHER" id="PTHR42732">
    <property type="entry name" value="BETA-GALACTOSIDASE"/>
    <property type="match status" value="1"/>
</dbReference>
<reference evidence="9 10" key="1">
    <citation type="journal article" date="2017" name="Int. J. Syst. Evol. Microbiol.">
        <title>Arachidicoccus ginsenosidivorans sp. nov., with ginsenoside-converting activity isolated from ginseng cultivating soil.</title>
        <authorList>
            <person name="Siddiqi M.Z."/>
            <person name="Aslam Z."/>
            <person name="Im W.T."/>
        </authorList>
    </citation>
    <scope>NUCLEOTIDE SEQUENCE [LARGE SCALE GENOMIC DNA]</scope>
    <source>
        <strain evidence="9 10">Gsoil 809</strain>
    </source>
</reference>
<feature type="domain" description="DUF4982" evidence="7">
    <location>
        <begin position="641"/>
        <end position="698"/>
    </location>
</feature>
<dbReference type="GO" id="GO:0004553">
    <property type="term" value="F:hydrolase activity, hydrolyzing O-glycosyl compounds"/>
    <property type="evidence" value="ECO:0007669"/>
    <property type="project" value="InterPro"/>
</dbReference>
<evidence type="ECO:0000256" key="3">
    <source>
        <dbReference type="ARBA" id="ARBA00023295"/>
    </source>
</evidence>
<evidence type="ECO:0000256" key="1">
    <source>
        <dbReference type="ARBA" id="ARBA00007401"/>
    </source>
</evidence>
<dbReference type="Pfam" id="PF18565">
    <property type="entry name" value="Glyco_hydro2_C5"/>
    <property type="match status" value="1"/>
</dbReference>
<organism evidence="9 10">
    <name type="scientific">Arachidicoccus ginsenosidivorans</name>
    <dbReference type="NCBI Taxonomy" id="496057"/>
    <lineage>
        <taxon>Bacteria</taxon>
        <taxon>Pseudomonadati</taxon>
        <taxon>Bacteroidota</taxon>
        <taxon>Chitinophagia</taxon>
        <taxon>Chitinophagales</taxon>
        <taxon>Chitinophagaceae</taxon>
        <taxon>Arachidicoccus</taxon>
    </lineage>
</organism>
<dbReference type="InterPro" id="IPR006101">
    <property type="entry name" value="Glyco_hydro_2"/>
</dbReference>
<dbReference type="InterPro" id="IPR036156">
    <property type="entry name" value="Beta-gal/glucu_dom_sf"/>
</dbReference>
<dbReference type="InterPro" id="IPR040605">
    <property type="entry name" value="Glyco_hydro2_dom5"/>
</dbReference>
<gene>
    <name evidence="9" type="ORF">FSB73_11960</name>
</gene>
<dbReference type="Gene3D" id="3.20.20.80">
    <property type="entry name" value="Glycosidases"/>
    <property type="match status" value="1"/>
</dbReference>
<feature type="domain" description="Glycoside hydrolase family 2 immunoglobulin-like beta-sandwich" evidence="4">
    <location>
        <begin position="202"/>
        <end position="313"/>
    </location>
</feature>
<evidence type="ECO:0000259" key="7">
    <source>
        <dbReference type="Pfam" id="PF16355"/>
    </source>
</evidence>
<dbReference type="SUPFAM" id="SSF51445">
    <property type="entry name" value="(Trans)glycosidases"/>
    <property type="match status" value="1"/>
</dbReference>
<evidence type="ECO:0000313" key="9">
    <source>
        <dbReference type="EMBL" id="QEC72279.1"/>
    </source>
</evidence>
<dbReference type="SUPFAM" id="SSF49785">
    <property type="entry name" value="Galactose-binding domain-like"/>
    <property type="match status" value="1"/>
</dbReference>
<dbReference type="GO" id="GO:0005975">
    <property type="term" value="P:carbohydrate metabolic process"/>
    <property type="evidence" value="ECO:0007669"/>
    <property type="project" value="InterPro"/>
</dbReference>
<dbReference type="AlphaFoldDB" id="A0A5B8VLT0"/>
<dbReference type="RefSeq" id="WP_146782339.1">
    <property type="nucleotide sequence ID" value="NZ_CP042434.1"/>
</dbReference>
<evidence type="ECO:0000256" key="2">
    <source>
        <dbReference type="ARBA" id="ARBA00022801"/>
    </source>
</evidence>
<dbReference type="InterPro" id="IPR008979">
    <property type="entry name" value="Galactose-bd-like_sf"/>
</dbReference>
<dbReference type="InterPro" id="IPR013783">
    <property type="entry name" value="Ig-like_fold"/>
</dbReference>
<feature type="domain" description="Glycosyl hydrolases family 2 sugar binding" evidence="6">
    <location>
        <begin position="97"/>
        <end position="188"/>
    </location>
</feature>
<dbReference type="PANTHER" id="PTHR42732:SF1">
    <property type="entry name" value="BETA-MANNOSIDASE"/>
    <property type="match status" value="1"/>
</dbReference>
<dbReference type="PRINTS" id="PR00132">
    <property type="entry name" value="GLHYDRLASE2"/>
</dbReference>
<dbReference type="InterPro" id="IPR008964">
    <property type="entry name" value="Invasin/intimin_cell_adhesion"/>
</dbReference>
<evidence type="ECO:0000259" key="4">
    <source>
        <dbReference type="Pfam" id="PF00703"/>
    </source>
</evidence>
<dbReference type="Pfam" id="PF02837">
    <property type="entry name" value="Glyco_hydro_2_N"/>
    <property type="match status" value="1"/>
</dbReference>
<evidence type="ECO:0000259" key="5">
    <source>
        <dbReference type="Pfam" id="PF02836"/>
    </source>
</evidence>
<dbReference type="Pfam" id="PF00703">
    <property type="entry name" value="Glyco_hydro_2"/>
    <property type="match status" value="1"/>
</dbReference>
<dbReference type="InterPro" id="IPR032311">
    <property type="entry name" value="DUF4982"/>
</dbReference>
<evidence type="ECO:0000259" key="8">
    <source>
        <dbReference type="Pfam" id="PF18565"/>
    </source>
</evidence>